<comment type="catalytic activity">
    <reaction evidence="18">
        <text>(R)-mevalonate + ATP = (R)-5-phosphomevalonate + ADP + H(+)</text>
        <dbReference type="Rhea" id="RHEA:17065"/>
        <dbReference type="ChEBI" id="CHEBI:15378"/>
        <dbReference type="ChEBI" id="CHEBI:30616"/>
        <dbReference type="ChEBI" id="CHEBI:36464"/>
        <dbReference type="ChEBI" id="CHEBI:58146"/>
        <dbReference type="ChEBI" id="CHEBI:456216"/>
        <dbReference type="EC" id="2.7.1.36"/>
    </reaction>
</comment>
<accession>V4A0T9</accession>
<evidence type="ECO:0000256" key="8">
    <source>
        <dbReference type="ARBA" id="ARBA00022741"/>
    </source>
</evidence>
<dbReference type="FunFam" id="3.30.230.10:FF:000027">
    <property type="entry name" value="Mevalonate kinase"/>
    <property type="match status" value="1"/>
</dbReference>
<dbReference type="KEGG" id="lgi:LOTGIDRAFT_231588"/>
<keyword evidence="10 18" id="KW-0067">ATP-binding</keyword>
<evidence type="ECO:0000256" key="17">
    <source>
        <dbReference type="ARBA" id="ARBA00029438"/>
    </source>
</evidence>
<dbReference type="InterPro" id="IPR036554">
    <property type="entry name" value="GHMP_kinase_C_sf"/>
</dbReference>
<keyword evidence="11" id="KW-0460">Magnesium</keyword>
<dbReference type="PANTHER" id="PTHR43290">
    <property type="entry name" value="MEVALONATE KINASE"/>
    <property type="match status" value="1"/>
</dbReference>
<evidence type="ECO:0000256" key="3">
    <source>
        <dbReference type="ARBA" id="ARBA00012103"/>
    </source>
</evidence>
<dbReference type="SUPFAM" id="SSF54211">
    <property type="entry name" value="Ribosomal protein S5 domain 2-like"/>
    <property type="match status" value="1"/>
</dbReference>
<dbReference type="InterPro" id="IPR020568">
    <property type="entry name" value="Ribosomal_Su5_D2-typ_SF"/>
</dbReference>
<dbReference type="InterPro" id="IPR006204">
    <property type="entry name" value="GHMP_kinase_N_dom"/>
</dbReference>
<keyword evidence="12 18" id="KW-0752">Steroid biosynthesis</keyword>
<dbReference type="PANTHER" id="PTHR43290:SF2">
    <property type="entry name" value="MEVALONATE KINASE"/>
    <property type="match status" value="1"/>
</dbReference>
<dbReference type="FunFam" id="3.30.70.890:FF:000003">
    <property type="entry name" value="Mevalonate kinase"/>
    <property type="match status" value="1"/>
</dbReference>
<dbReference type="STRING" id="225164.V4A0T9"/>
<keyword evidence="5 18" id="KW-0444">Lipid biosynthesis</keyword>
<evidence type="ECO:0000256" key="12">
    <source>
        <dbReference type="ARBA" id="ARBA00022955"/>
    </source>
</evidence>
<keyword evidence="4 18" id="KW-0963">Cytoplasm</keyword>
<evidence type="ECO:0000256" key="7">
    <source>
        <dbReference type="ARBA" id="ARBA00022723"/>
    </source>
</evidence>
<proteinExistence type="inferred from homology"/>
<evidence type="ECO:0000256" key="13">
    <source>
        <dbReference type="ARBA" id="ARBA00023011"/>
    </source>
</evidence>
<evidence type="ECO:0000256" key="1">
    <source>
        <dbReference type="ARBA" id="ARBA00004496"/>
    </source>
</evidence>
<name>V4A0T9_LOTGI</name>
<sequence length="386" mass="41647">MEEIVVSAPGKIILHGEHAVVYGKIALAAALNLRSYLKIKQKNDGQVTVNLPNIGINKTWKLSDLQQKISLPLCDPLKPFTVTDDQLSQLKQLGGINPDSNSTTDLAVIAFLYLYMCITACEGELCSVEVTVSSNLPVSAGLGSSAGYSVCLAASLLQIGGLIPPSNSLGKWSEQHLKLINDWAFQGEKIIHGNPSGIDNSISTYGGAIKFQGGKITPVEKMPKLRILLVNTKVPRSTKILVAGVRDKYNKYREVMEPILNSTECITVQCESVLSDIANNPTPESYNTLQDLIDINQHLLQAMGVSHPALEKIIRLTSQYNLHSKLTGAGGGGCSFTLIPPGTAEETIVAIKIELEKLGYDCWETSVGATGVCNEKRDAQLPTYLS</sequence>
<comment type="pathway">
    <text evidence="17 18">Isoprenoid biosynthesis; isopentenyl diphosphate biosynthesis via mevalonate pathway; isopentenyl diphosphate from (R)-mevalonate: step 1/3.</text>
</comment>
<dbReference type="InterPro" id="IPR014721">
    <property type="entry name" value="Ribsml_uS5_D2-typ_fold_subgr"/>
</dbReference>
<feature type="domain" description="GHMP kinase C-terminal" evidence="20">
    <location>
        <begin position="286"/>
        <end position="352"/>
    </location>
</feature>
<dbReference type="HOGENOM" id="CLU_017814_0_1_1"/>
<dbReference type="OMA" id="LMDFNHG"/>
<dbReference type="InterPro" id="IPR013750">
    <property type="entry name" value="GHMP_kinase_C_dom"/>
</dbReference>
<dbReference type="InterPro" id="IPR006205">
    <property type="entry name" value="Mev_gal_kin"/>
</dbReference>
<evidence type="ECO:0000256" key="11">
    <source>
        <dbReference type="ARBA" id="ARBA00022842"/>
    </source>
</evidence>
<keyword evidence="9 18" id="KW-0418">Kinase</keyword>
<keyword evidence="15 18" id="KW-1207">Sterol metabolism</keyword>
<dbReference type="GO" id="GO:0046872">
    <property type="term" value="F:metal ion binding"/>
    <property type="evidence" value="ECO:0007669"/>
    <property type="project" value="UniProtKB-KW"/>
</dbReference>
<evidence type="ECO:0000256" key="14">
    <source>
        <dbReference type="ARBA" id="ARBA00023098"/>
    </source>
</evidence>
<dbReference type="CTD" id="20248644"/>
<evidence type="ECO:0000256" key="9">
    <source>
        <dbReference type="ARBA" id="ARBA00022777"/>
    </source>
</evidence>
<dbReference type="PRINTS" id="PR00959">
    <property type="entry name" value="MEVGALKINASE"/>
</dbReference>
<dbReference type="EMBL" id="KB201305">
    <property type="protein sequence ID" value="ESO97418.1"/>
    <property type="molecule type" value="Genomic_DNA"/>
</dbReference>
<keyword evidence="16 18" id="KW-0753">Steroid metabolism</keyword>
<evidence type="ECO:0000256" key="2">
    <source>
        <dbReference type="ARBA" id="ARBA00006495"/>
    </source>
</evidence>
<evidence type="ECO:0000256" key="5">
    <source>
        <dbReference type="ARBA" id="ARBA00022516"/>
    </source>
</evidence>
<dbReference type="GO" id="GO:0004496">
    <property type="term" value="F:mevalonate kinase activity"/>
    <property type="evidence" value="ECO:0007669"/>
    <property type="project" value="UniProtKB-EC"/>
</dbReference>
<evidence type="ECO:0000259" key="19">
    <source>
        <dbReference type="Pfam" id="PF00288"/>
    </source>
</evidence>
<dbReference type="Proteomes" id="UP000030746">
    <property type="component" value="Unassembled WGS sequence"/>
</dbReference>
<dbReference type="Gene3D" id="3.30.70.890">
    <property type="entry name" value="GHMP kinase, C-terminal domain"/>
    <property type="match status" value="1"/>
</dbReference>
<dbReference type="GO" id="GO:0019287">
    <property type="term" value="P:isopentenyl diphosphate biosynthetic process, mevalonate pathway"/>
    <property type="evidence" value="ECO:0007669"/>
    <property type="project" value="UniProtKB-UniPathway"/>
</dbReference>
<dbReference type="GO" id="GO:0005829">
    <property type="term" value="C:cytosol"/>
    <property type="evidence" value="ECO:0007669"/>
    <property type="project" value="TreeGrafter"/>
</dbReference>
<evidence type="ECO:0000259" key="20">
    <source>
        <dbReference type="Pfam" id="PF08544"/>
    </source>
</evidence>
<dbReference type="Gene3D" id="3.30.230.10">
    <property type="match status" value="1"/>
</dbReference>
<dbReference type="EC" id="2.7.1.36" evidence="3 18"/>
<protein>
    <recommendedName>
        <fullName evidence="3 18">Mevalonate kinase</fullName>
        <shortName evidence="18">MK</shortName>
        <ecNumber evidence="3 18">2.7.1.36</ecNumber>
    </recommendedName>
</protein>
<dbReference type="InterPro" id="IPR006203">
    <property type="entry name" value="GHMP_knse_ATP-bd_CS"/>
</dbReference>
<dbReference type="GeneID" id="20248644"/>
<evidence type="ECO:0000256" key="4">
    <source>
        <dbReference type="ARBA" id="ARBA00022490"/>
    </source>
</evidence>
<keyword evidence="14 18" id="KW-0443">Lipid metabolism</keyword>
<dbReference type="Pfam" id="PF08544">
    <property type="entry name" value="GHMP_kinases_C"/>
    <property type="match status" value="1"/>
</dbReference>
<gene>
    <name evidence="21" type="ORF">LOTGIDRAFT_231588</name>
</gene>
<dbReference type="OrthoDB" id="1652964at2759"/>
<reference evidence="21 22" key="1">
    <citation type="journal article" date="2013" name="Nature">
        <title>Insights into bilaterian evolution from three spiralian genomes.</title>
        <authorList>
            <person name="Simakov O."/>
            <person name="Marletaz F."/>
            <person name="Cho S.J."/>
            <person name="Edsinger-Gonzales E."/>
            <person name="Havlak P."/>
            <person name="Hellsten U."/>
            <person name="Kuo D.H."/>
            <person name="Larsson T."/>
            <person name="Lv J."/>
            <person name="Arendt D."/>
            <person name="Savage R."/>
            <person name="Osoegawa K."/>
            <person name="de Jong P."/>
            <person name="Grimwood J."/>
            <person name="Chapman J.A."/>
            <person name="Shapiro H."/>
            <person name="Aerts A."/>
            <person name="Otillar R.P."/>
            <person name="Terry A.Y."/>
            <person name="Boore J.L."/>
            <person name="Grigoriev I.V."/>
            <person name="Lindberg D.R."/>
            <person name="Seaver E.C."/>
            <person name="Weisblat D.A."/>
            <person name="Putnam N.H."/>
            <person name="Rokhsar D.S."/>
        </authorList>
    </citation>
    <scope>NUCLEOTIDE SEQUENCE [LARGE SCALE GENOMIC DNA]</scope>
</reference>
<evidence type="ECO:0000256" key="10">
    <source>
        <dbReference type="ARBA" id="ARBA00022840"/>
    </source>
</evidence>
<keyword evidence="7" id="KW-0479">Metal-binding</keyword>
<feature type="domain" description="GHMP kinase N-terminal" evidence="19">
    <location>
        <begin position="123"/>
        <end position="207"/>
    </location>
</feature>
<keyword evidence="8 18" id="KW-0547">Nucleotide-binding</keyword>
<dbReference type="Pfam" id="PF00288">
    <property type="entry name" value="GHMP_kinases_N"/>
    <property type="match status" value="1"/>
</dbReference>
<keyword evidence="22" id="KW-1185">Reference proteome</keyword>
<evidence type="ECO:0000313" key="22">
    <source>
        <dbReference type="Proteomes" id="UP000030746"/>
    </source>
</evidence>
<dbReference type="RefSeq" id="XP_009052010.1">
    <property type="nucleotide sequence ID" value="XM_009053762.1"/>
</dbReference>
<dbReference type="AlphaFoldDB" id="V4A0T9"/>
<dbReference type="GO" id="GO:0006695">
    <property type="term" value="P:cholesterol biosynthetic process"/>
    <property type="evidence" value="ECO:0007669"/>
    <property type="project" value="TreeGrafter"/>
</dbReference>
<dbReference type="GO" id="GO:0005524">
    <property type="term" value="F:ATP binding"/>
    <property type="evidence" value="ECO:0007669"/>
    <property type="project" value="UniProtKB-KW"/>
</dbReference>
<evidence type="ECO:0000256" key="15">
    <source>
        <dbReference type="ARBA" id="ARBA00023166"/>
    </source>
</evidence>
<organism evidence="21 22">
    <name type="scientific">Lottia gigantea</name>
    <name type="common">Giant owl limpet</name>
    <dbReference type="NCBI Taxonomy" id="225164"/>
    <lineage>
        <taxon>Eukaryota</taxon>
        <taxon>Metazoa</taxon>
        <taxon>Spiralia</taxon>
        <taxon>Lophotrochozoa</taxon>
        <taxon>Mollusca</taxon>
        <taxon>Gastropoda</taxon>
        <taxon>Patellogastropoda</taxon>
        <taxon>Lottioidea</taxon>
        <taxon>Lottiidae</taxon>
        <taxon>Lottia</taxon>
    </lineage>
</organism>
<dbReference type="NCBIfam" id="TIGR00549">
    <property type="entry name" value="mevalon_kin"/>
    <property type="match status" value="1"/>
</dbReference>
<comment type="subcellular location">
    <subcellularLocation>
        <location evidence="1 18">Cytoplasm</location>
    </subcellularLocation>
</comment>
<dbReference type="SUPFAM" id="SSF55060">
    <property type="entry name" value="GHMP Kinase, C-terminal domain"/>
    <property type="match status" value="1"/>
</dbReference>
<evidence type="ECO:0000256" key="6">
    <source>
        <dbReference type="ARBA" id="ARBA00022679"/>
    </source>
</evidence>
<dbReference type="PROSITE" id="PS00627">
    <property type="entry name" value="GHMP_KINASES_ATP"/>
    <property type="match status" value="1"/>
</dbReference>
<evidence type="ECO:0000256" key="18">
    <source>
        <dbReference type="RuleBase" id="RU363087"/>
    </source>
</evidence>
<evidence type="ECO:0000313" key="21">
    <source>
        <dbReference type="EMBL" id="ESO97418.1"/>
    </source>
</evidence>
<dbReference type="UniPathway" id="UPA00057">
    <property type="reaction ID" value="UER00098"/>
</dbReference>
<comment type="similarity">
    <text evidence="2 18">Belongs to the GHMP kinase family. Mevalonate kinase subfamily.</text>
</comment>
<evidence type="ECO:0000256" key="16">
    <source>
        <dbReference type="ARBA" id="ARBA00023221"/>
    </source>
</evidence>
<keyword evidence="13 18" id="KW-0756">Sterol biosynthesis</keyword>
<keyword evidence="6 18" id="KW-0808">Transferase</keyword>